<feature type="compositionally biased region" description="Polar residues" evidence="1">
    <location>
        <begin position="37"/>
        <end position="46"/>
    </location>
</feature>
<comment type="caution">
    <text evidence="2">The sequence shown here is derived from an EMBL/GenBank/DDBJ whole genome shotgun (WGS) entry which is preliminary data.</text>
</comment>
<gene>
    <name evidence="2" type="ORF">PGLA1383_LOCUS40301</name>
</gene>
<protein>
    <submittedName>
        <fullName evidence="2">Uncharacterized protein</fullName>
    </submittedName>
</protein>
<feature type="compositionally biased region" description="Basic residues" evidence="1">
    <location>
        <begin position="101"/>
        <end position="110"/>
    </location>
</feature>
<organism evidence="2 3">
    <name type="scientific">Polarella glacialis</name>
    <name type="common">Dinoflagellate</name>
    <dbReference type="NCBI Taxonomy" id="89957"/>
    <lineage>
        <taxon>Eukaryota</taxon>
        <taxon>Sar</taxon>
        <taxon>Alveolata</taxon>
        <taxon>Dinophyceae</taxon>
        <taxon>Suessiales</taxon>
        <taxon>Suessiaceae</taxon>
        <taxon>Polarella</taxon>
    </lineage>
</organism>
<accession>A0A813GDD5</accession>
<dbReference type="AlphaFoldDB" id="A0A813GDD5"/>
<evidence type="ECO:0000313" key="2">
    <source>
        <dbReference type="EMBL" id="CAE8622963.1"/>
    </source>
</evidence>
<reference evidence="2" key="1">
    <citation type="submission" date="2021-02" db="EMBL/GenBank/DDBJ databases">
        <authorList>
            <person name="Dougan E. K."/>
            <person name="Rhodes N."/>
            <person name="Thang M."/>
            <person name="Chan C."/>
        </authorList>
    </citation>
    <scope>NUCLEOTIDE SEQUENCE</scope>
</reference>
<feature type="compositionally biased region" description="Basic residues" evidence="1">
    <location>
        <begin position="61"/>
        <end position="74"/>
    </location>
</feature>
<dbReference type="Proteomes" id="UP000654075">
    <property type="component" value="Unassembled WGS sequence"/>
</dbReference>
<evidence type="ECO:0000313" key="3">
    <source>
        <dbReference type="Proteomes" id="UP000654075"/>
    </source>
</evidence>
<proteinExistence type="predicted"/>
<name>A0A813GDD5_POLGL</name>
<evidence type="ECO:0000256" key="1">
    <source>
        <dbReference type="SAM" id="MobiDB-lite"/>
    </source>
</evidence>
<dbReference type="EMBL" id="CAJNNV010028096">
    <property type="protein sequence ID" value="CAE8622963.1"/>
    <property type="molecule type" value="Genomic_DNA"/>
</dbReference>
<keyword evidence="3" id="KW-1185">Reference proteome</keyword>
<feature type="region of interest" description="Disordered" evidence="1">
    <location>
        <begin position="1"/>
        <end position="110"/>
    </location>
</feature>
<sequence length="110" mass="12309">MRATSEQAPTPVPTPTRLITCTAKPHASDHNNNNNNTKQPTDSSWPVSKVICNKKPSTSPRGRKTGTLRRHHRKNAPETGPFTSNNKNKNKNENINNTNKNKSKKNNNKK</sequence>